<dbReference type="Proteomes" id="UP001179280">
    <property type="component" value="Unassembled WGS sequence"/>
</dbReference>
<evidence type="ECO:0000256" key="4">
    <source>
        <dbReference type="ARBA" id="ARBA00022801"/>
    </source>
</evidence>
<dbReference type="InterPro" id="IPR017853">
    <property type="entry name" value="GH"/>
</dbReference>
<sequence length="508" mass="56771">MITKEMINATIREKVGFLFSMGSPSNFIDEKFDQRFSQLPFGGMSIYPYNIENKKQLLTLFSEVHDYYQKKGYEKPFLLALDEEGGTLSTLDRFFPSVPGNRALGLKKNPQLAYENGKLLGSMMAAHGVAIDWAPILDVNTNRKNSVIGVRSYGENTELVSEYGARYIQGIHDAGVAATAKHFPGHGETEADSHLGSVTCSLSKEDIFTKIIPPFERAIEEGVDAIMVNHVIYDQVEESKGLPATMSHYWMTEILREKLGFTGVICTDDMEMNAIKDHFPASEIGVLAVEAGVDQLLICHSPAFQQEVFNGLVAAVESGRITEERIDESVERLLQMKQAVKRYQLKAEPIPEVEWKEKALDLAKQSLQLERDPKHLLPLQQERSYALILPDLEALTPADSTGGKQVPLADKLSHLQVDTFSLSLKPTNEEIEELVKKVNEKEVVIIGTINAHLFTEQQALLRRLNHKDCIVLVLRDPYDCDVIPDEHTAVLICSTGESSMEAFALEYS</sequence>
<name>A0ABS2SQ31_9BACI</name>
<accession>A0ABS2SQ31</accession>
<dbReference type="InterPro" id="IPR001764">
    <property type="entry name" value="Glyco_hydro_3_N"/>
</dbReference>
<evidence type="ECO:0000256" key="5">
    <source>
        <dbReference type="ARBA" id="ARBA00023295"/>
    </source>
</evidence>
<reference evidence="7" key="1">
    <citation type="submission" date="2021-01" db="EMBL/GenBank/DDBJ databases">
        <title>Genomic Encyclopedia of Type Strains, Phase IV (KMG-IV): sequencing the most valuable type-strain genomes for metagenomic binning, comparative biology and taxonomic classification.</title>
        <authorList>
            <person name="Goeker M."/>
        </authorList>
    </citation>
    <scope>NUCLEOTIDE SEQUENCE</scope>
    <source>
        <strain evidence="7">DSM 21943</strain>
    </source>
</reference>
<dbReference type="EMBL" id="JAFBCV010000002">
    <property type="protein sequence ID" value="MBM7837625.1"/>
    <property type="molecule type" value="Genomic_DNA"/>
</dbReference>
<dbReference type="PANTHER" id="PTHR30480">
    <property type="entry name" value="BETA-HEXOSAMINIDASE-RELATED"/>
    <property type="match status" value="1"/>
</dbReference>
<keyword evidence="5 7" id="KW-0326">Glycosidase</keyword>
<evidence type="ECO:0000256" key="2">
    <source>
        <dbReference type="ARBA" id="ARBA00005336"/>
    </source>
</evidence>
<feature type="domain" description="Glycoside hydrolase family 3 N-terminal" evidence="6">
    <location>
        <begin position="10"/>
        <end position="335"/>
    </location>
</feature>
<comment type="similarity">
    <text evidence="2">Belongs to the glycosyl hydrolase 3 family.</text>
</comment>
<dbReference type="InterPro" id="IPR050226">
    <property type="entry name" value="NagZ_Beta-hexosaminidase"/>
</dbReference>
<dbReference type="GO" id="GO:0004563">
    <property type="term" value="F:beta-N-acetylhexosaminidase activity"/>
    <property type="evidence" value="ECO:0007669"/>
    <property type="project" value="UniProtKB-EC"/>
</dbReference>
<dbReference type="Gene3D" id="3.20.20.300">
    <property type="entry name" value="Glycoside hydrolase, family 3, N-terminal domain"/>
    <property type="match status" value="1"/>
</dbReference>
<dbReference type="NCBIfam" id="NF003740">
    <property type="entry name" value="PRK05337.1"/>
    <property type="match status" value="1"/>
</dbReference>
<dbReference type="Pfam" id="PF00933">
    <property type="entry name" value="Glyco_hydro_3"/>
    <property type="match status" value="1"/>
</dbReference>
<dbReference type="InterPro" id="IPR036962">
    <property type="entry name" value="Glyco_hydro_3_N_sf"/>
</dbReference>
<protein>
    <recommendedName>
        <fullName evidence="3">beta-N-acetylhexosaminidase</fullName>
        <ecNumber evidence="3">3.2.1.52</ecNumber>
    </recommendedName>
</protein>
<dbReference type="PANTHER" id="PTHR30480:SF13">
    <property type="entry name" value="BETA-HEXOSAMINIDASE"/>
    <property type="match status" value="1"/>
</dbReference>
<proteinExistence type="inferred from homology"/>
<evidence type="ECO:0000256" key="3">
    <source>
        <dbReference type="ARBA" id="ARBA00012663"/>
    </source>
</evidence>
<evidence type="ECO:0000259" key="6">
    <source>
        <dbReference type="Pfam" id="PF00933"/>
    </source>
</evidence>
<evidence type="ECO:0000313" key="8">
    <source>
        <dbReference type="Proteomes" id="UP001179280"/>
    </source>
</evidence>
<organism evidence="7 8">
    <name type="scientific">Shouchella xiaoxiensis</name>
    <dbReference type="NCBI Taxonomy" id="766895"/>
    <lineage>
        <taxon>Bacteria</taxon>
        <taxon>Bacillati</taxon>
        <taxon>Bacillota</taxon>
        <taxon>Bacilli</taxon>
        <taxon>Bacillales</taxon>
        <taxon>Bacillaceae</taxon>
        <taxon>Shouchella</taxon>
    </lineage>
</organism>
<comment type="caution">
    <text evidence="7">The sequence shown here is derived from an EMBL/GenBank/DDBJ whole genome shotgun (WGS) entry which is preliminary data.</text>
</comment>
<keyword evidence="4 7" id="KW-0378">Hydrolase</keyword>
<gene>
    <name evidence="7" type="ORF">JOC54_000856</name>
</gene>
<dbReference type="EC" id="3.2.1.52" evidence="3"/>
<dbReference type="SUPFAM" id="SSF51445">
    <property type="entry name" value="(Trans)glycosidases"/>
    <property type="match status" value="1"/>
</dbReference>
<evidence type="ECO:0000313" key="7">
    <source>
        <dbReference type="EMBL" id="MBM7837625.1"/>
    </source>
</evidence>
<evidence type="ECO:0000256" key="1">
    <source>
        <dbReference type="ARBA" id="ARBA00001231"/>
    </source>
</evidence>
<dbReference type="Gene3D" id="3.40.50.1700">
    <property type="entry name" value="Glycoside hydrolase family 3 C-terminal domain"/>
    <property type="match status" value="1"/>
</dbReference>
<dbReference type="RefSeq" id="WP_204464656.1">
    <property type="nucleotide sequence ID" value="NZ_JAFBCV010000002.1"/>
</dbReference>
<comment type="catalytic activity">
    <reaction evidence="1">
        <text>Hydrolysis of terminal non-reducing N-acetyl-D-hexosamine residues in N-acetyl-beta-D-hexosaminides.</text>
        <dbReference type="EC" id="3.2.1.52"/>
    </reaction>
</comment>
<keyword evidence="8" id="KW-1185">Reference proteome</keyword>
<dbReference type="InterPro" id="IPR036881">
    <property type="entry name" value="Glyco_hydro_3_C_sf"/>
</dbReference>